<comment type="caution">
    <text evidence="1">The sequence shown here is derived from an EMBL/GenBank/DDBJ whole genome shotgun (WGS) entry which is preliminary data.</text>
</comment>
<proteinExistence type="predicted"/>
<dbReference type="EMBL" id="CAKOGL010000013">
    <property type="protein sequence ID" value="CAH2093357.1"/>
    <property type="molecule type" value="Genomic_DNA"/>
</dbReference>
<accession>A0AAU9U3K9</accession>
<gene>
    <name evidence="1" type="ORF">EEDITHA_LOCUS9030</name>
</gene>
<dbReference type="AlphaFoldDB" id="A0AAU9U3K9"/>
<sequence length="178" mass="20060">MHSNLNTSCSIVNPYTTVNMKVALALFPLILMVYADEKAADSAIAVDQLPADSLFDAVFADYYRSSKQQSSNKKTIKNKTSNKNQTTQLKSNYGFVSKNPSITDEKKPKISYDSYESYKQFQGKYKTEYSRLVGMKGLGYDKRTITPYGLRAPITPELLEVVGQKKDNNKNDLNPILF</sequence>
<protein>
    <submittedName>
        <fullName evidence="1">Uncharacterized protein</fullName>
    </submittedName>
</protein>
<keyword evidence="2" id="KW-1185">Reference proteome</keyword>
<organism evidence="1 2">
    <name type="scientific">Euphydryas editha</name>
    <name type="common">Edith's checkerspot</name>
    <dbReference type="NCBI Taxonomy" id="104508"/>
    <lineage>
        <taxon>Eukaryota</taxon>
        <taxon>Metazoa</taxon>
        <taxon>Ecdysozoa</taxon>
        <taxon>Arthropoda</taxon>
        <taxon>Hexapoda</taxon>
        <taxon>Insecta</taxon>
        <taxon>Pterygota</taxon>
        <taxon>Neoptera</taxon>
        <taxon>Endopterygota</taxon>
        <taxon>Lepidoptera</taxon>
        <taxon>Glossata</taxon>
        <taxon>Ditrysia</taxon>
        <taxon>Papilionoidea</taxon>
        <taxon>Nymphalidae</taxon>
        <taxon>Nymphalinae</taxon>
        <taxon>Euphydryas</taxon>
    </lineage>
</organism>
<evidence type="ECO:0000313" key="2">
    <source>
        <dbReference type="Proteomes" id="UP001153954"/>
    </source>
</evidence>
<evidence type="ECO:0000313" key="1">
    <source>
        <dbReference type="EMBL" id="CAH2093357.1"/>
    </source>
</evidence>
<reference evidence="1" key="1">
    <citation type="submission" date="2022-03" db="EMBL/GenBank/DDBJ databases">
        <authorList>
            <person name="Tunstrom K."/>
        </authorList>
    </citation>
    <scope>NUCLEOTIDE SEQUENCE</scope>
</reference>
<name>A0AAU9U3K9_EUPED</name>
<dbReference type="Proteomes" id="UP001153954">
    <property type="component" value="Unassembled WGS sequence"/>
</dbReference>